<evidence type="ECO:0000313" key="5">
    <source>
        <dbReference type="Proteomes" id="UP001219525"/>
    </source>
</evidence>
<feature type="compositionally biased region" description="Polar residues" evidence="1">
    <location>
        <begin position="294"/>
        <end position="318"/>
    </location>
</feature>
<reference evidence="4" key="1">
    <citation type="submission" date="2023-03" db="EMBL/GenBank/DDBJ databases">
        <title>Massive genome expansion in bonnet fungi (Mycena s.s.) driven by repeated elements and novel gene families across ecological guilds.</title>
        <authorList>
            <consortium name="Lawrence Berkeley National Laboratory"/>
            <person name="Harder C.B."/>
            <person name="Miyauchi S."/>
            <person name="Viragh M."/>
            <person name="Kuo A."/>
            <person name="Thoen E."/>
            <person name="Andreopoulos B."/>
            <person name="Lu D."/>
            <person name="Skrede I."/>
            <person name="Drula E."/>
            <person name="Henrissat B."/>
            <person name="Morin E."/>
            <person name="Kohler A."/>
            <person name="Barry K."/>
            <person name="LaButti K."/>
            <person name="Morin E."/>
            <person name="Salamov A."/>
            <person name="Lipzen A."/>
            <person name="Mereny Z."/>
            <person name="Hegedus B."/>
            <person name="Baldrian P."/>
            <person name="Stursova M."/>
            <person name="Weitz H."/>
            <person name="Taylor A."/>
            <person name="Grigoriev I.V."/>
            <person name="Nagy L.G."/>
            <person name="Martin F."/>
            <person name="Kauserud H."/>
        </authorList>
    </citation>
    <scope>NUCLEOTIDE SEQUENCE</scope>
    <source>
        <strain evidence="4">9144</strain>
    </source>
</reference>
<gene>
    <name evidence="4" type="ORF">GGX14DRAFT_15608</name>
</gene>
<dbReference type="Proteomes" id="UP001219525">
    <property type="component" value="Unassembled WGS sequence"/>
</dbReference>
<feature type="transmembrane region" description="Helical" evidence="2">
    <location>
        <begin position="47"/>
        <end position="66"/>
    </location>
</feature>
<keyword evidence="2" id="KW-0812">Transmembrane</keyword>
<feature type="transmembrane region" description="Helical" evidence="2">
    <location>
        <begin position="155"/>
        <end position="175"/>
    </location>
</feature>
<keyword evidence="5" id="KW-1185">Reference proteome</keyword>
<keyword evidence="2" id="KW-0472">Membrane</keyword>
<dbReference type="AlphaFoldDB" id="A0AAD6UWH0"/>
<evidence type="ECO:0000313" key="4">
    <source>
        <dbReference type="EMBL" id="KAJ7193571.1"/>
    </source>
</evidence>
<organism evidence="4 5">
    <name type="scientific">Mycena pura</name>
    <dbReference type="NCBI Taxonomy" id="153505"/>
    <lineage>
        <taxon>Eukaryota</taxon>
        <taxon>Fungi</taxon>
        <taxon>Dikarya</taxon>
        <taxon>Basidiomycota</taxon>
        <taxon>Agaricomycotina</taxon>
        <taxon>Agaricomycetes</taxon>
        <taxon>Agaricomycetidae</taxon>
        <taxon>Agaricales</taxon>
        <taxon>Marasmiineae</taxon>
        <taxon>Mycenaceae</taxon>
        <taxon>Mycena</taxon>
    </lineage>
</organism>
<dbReference type="PANTHER" id="PTHR40465">
    <property type="entry name" value="CHROMOSOME 1, WHOLE GENOME SHOTGUN SEQUENCE"/>
    <property type="match status" value="1"/>
</dbReference>
<name>A0AAD6UWH0_9AGAR</name>
<feature type="transmembrane region" description="Helical" evidence="2">
    <location>
        <begin position="86"/>
        <end position="107"/>
    </location>
</feature>
<feature type="region of interest" description="Disordered" evidence="1">
    <location>
        <begin position="275"/>
        <end position="331"/>
    </location>
</feature>
<protein>
    <recommendedName>
        <fullName evidence="3">DUF6534 domain-containing protein</fullName>
    </recommendedName>
</protein>
<keyword evidence="2" id="KW-1133">Transmembrane helix</keyword>
<dbReference type="EMBL" id="JARJCW010000107">
    <property type="protein sequence ID" value="KAJ7193571.1"/>
    <property type="molecule type" value="Genomic_DNA"/>
</dbReference>
<comment type="caution">
    <text evidence="4">The sequence shown here is derived from an EMBL/GenBank/DDBJ whole genome shotgun (WGS) entry which is preliminary data.</text>
</comment>
<accession>A0AAD6UWH0</accession>
<feature type="domain" description="DUF6534" evidence="3">
    <location>
        <begin position="163"/>
        <end position="248"/>
    </location>
</feature>
<proteinExistence type="predicted"/>
<evidence type="ECO:0000256" key="2">
    <source>
        <dbReference type="SAM" id="Phobius"/>
    </source>
</evidence>
<dbReference type="PANTHER" id="PTHR40465:SF1">
    <property type="entry name" value="DUF6534 DOMAIN-CONTAINING PROTEIN"/>
    <property type="match status" value="1"/>
</dbReference>
<feature type="transmembrane region" description="Helical" evidence="2">
    <location>
        <begin position="195"/>
        <end position="218"/>
    </location>
</feature>
<dbReference type="Pfam" id="PF20152">
    <property type="entry name" value="DUF6534"/>
    <property type="match status" value="1"/>
</dbReference>
<evidence type="ECO:0000259" key="3">
    <source>
        <dbReference type="Pfam" id="PF20152"/>
    </source>
</evidence>
<sequence length="331" mass="35708">MSLPSFDAITGVLLLGSWINSVLYTVELIQVSYYFGHFQQDNWQMKVLVAAAFLLDTVSVLSNYAIVYVCTITHAGDVMFYLTKRIFVKVAALISLTSLVAILIQSFQVLRYWRISKNIIVTVFICFLNIVAFGAALADAVMVGMFELGKLQNFGIPWLVTGTTADICIAVALLWEIKKASPVQKETQSLFNRMVTTTIQTGTATATIALTALFVSFLKPGNTAPLALLCCLGRVYVLSMLSNLNIRTSCVAGESASSGEPQSAPDAREAEQGALHFTTVGATDDTSGPYANRTGRTSTPYLRSAQNTPATSSKSNPSEMFANGSPAHHSS</sequence>
<feature type="transmembrane region" description="Helical" evidence="2">
    <location>
        <begin position="119"/>
        <end position="143"/>
    </location>
</feature>
<feature type="transmembrane region" description="Helical" evidence="2">
    <location>
        <begin position="12"/>
        <end position="35"/>
    </location>
</feature>
<dbReference type="InterPro" id="IPR045339">
    <property type="entry name" value="DUF6534"/>
</dbReference>
<evidence type="ECO:0000256" key="1">
    <source>
        <dbReference type="SAM" id="MobiDB-lite"/>
    </source>
</evidence>